<gene>
    <name evidence="1" type="ORF">Acr_00g0035120</name>
</gene>
<keyword evidence="2" id="KW-1185">Reference proteome</keyword>
<evidence type="ECO:0000313" key="2">
    <source>
        <dbReference type="Proteomes" id="UP000585474"/>
    </source>
</evidence>
<reference evidence="2" key="1">
    <citation type="submission" date="2019-07" db="EMBL/GenBank/DDBJ databases">
        <title>De Novo Assembly of kiwifruit Actinidia rufa.</title>
        <authorList>
            <person name="Sugita-Konishi S."/>
            <person name="Sato K."/>
            <person name="Mori E."/>
            <person name="Abe Y."/>
            <person name="Kisaki G."/>
            <person name="Hamano K."/>
            <person name="Suezawa K."/>
            <person name="Otani M."/>
            <person name="Fukuda T."/>
            <person name="Manabe T."/>
            <person name="Gomi K."/>
            <person name="Tabuchi M."/>
            <person name="Akimitsu K."/>
            <person name="Kataoka I."/>
        </authorList>
    </citation>
    <scope>NUCLEOTIDE SEQUENCE [LARGE SCALE GENOMIC DNA]</scope>
    <source>
        <strain evidence="2">cv. Fuchu</strain>
    </source>
</reference>
<proteinExistence type="predicted"/>
<comment type="caution">
    <text evidence="1">The sequence shown here is derived from an EMBL/GenBank/DDBJ whole genome shotgun (WGS) entry which is preliminary data.</text>
</comment>
<dbReference type="EMBL" id="BJWL01000214">
    <property type="protein sequence ID" value="GFS34647.1"/>
    <property type="molecule type" value="Genomic_DNA"/>
</dbReference>
<sequence>METPASLPGVTRSLTVITIQLIFVITTNRRARITTGRLAATLRLWKQKQEPTAQKESVIWNKQPPTSLEEVQQSLGRPGKPRRNLGGLLLDKIGCGQPSSGPDLTCWSLDEVPRCLYRVRCDFARARQASVGSVWTGLAVASPSQARSELSEFVWW</sequence>
<evidence type="ECO:0000313" key="1">
    <source>
        <dbReference type="EMBL" id="GFS34647.1"/>
    </source>
</evidence>
<protein>
    <submittedName>
        <fullName evidence="1">Uncharacterized protein</fullName>
    </submittedName>
</protein>
<organism evidence="1 2">
    <name type="scientific">Actinidia rufa</name>
    <dbReference type="NCBI Taxonomy" id="165716"/>
    <lineage>
        <taxon>Eukaryota</taxon>
        <taxon>Viridiplantae</taxon>
        <taxon>Streptophyta</taxon>
        <taxon>Embryophyta</taxon>
        <taxon>Tracheophyta</taxon>
        <taxon>Spermatophyta</taxon>
        <taxon>Magnoliopsida</taxon>
        <taxon>eudicotyledons</taxon>
        <taxon>Gunneridae</taxon>
        <taxon>Pentapetalae</taxon>
        <taxon>asterids</taxon>
        <taxon>Ericales</taxon>
        <taxon>Actinidiaceae</taxon>
        <taxon>Actinidia</taxon>
    </lineage>
</organism>
<dbReference type="Proteomes" id="UP000585474">
    <property type="component" value="Unassembled WGS sequence"/>
</dbReference>
<dbReference type="AlphaFoldDB" id="A0A7J0DH97"/>
<accession>A0A7J0DH97</accession>
<name>A0A7J0DH97_9ERIC</name>